<evidence type="ECO:0000313" key="1">
    <source>
        <dbReference type="EMBL" id="JAE26704.1"/>
    </source>
</evidence>
<reference evidence="1" key="1">
    <citation type="submission" date="2014-09" db="EMBL/GenBank/DDBJ databases">
        <authorList>
            <person name="Magalhaes I.L.F."/>
            <person name="Oliveira U."/>
            <person name="Santos F.R."/>
            <person name="Vidigal T.H.D.A."/>
            <person name="Brescovit A.D."/>
            <person name="Santos A.J."/>
        </authorList>
    </citation>
    <scope>NUCLEOTIDE SEQUENCE</scope>
    <source>
        <tissue evidence="1">Shoot tissue taken approximately 20 cm above the soil surface</tissue>
    </source>
</reference>
<name>A0A0A9GT40_ARUDO</name>
<protein>
    <submittedName>
        <fullName evidence="1">Uncharacterized protein</fullName>
    </submittedName>
</protein>
<proteinExistence type="predicted"/>
<dbReference type="EMBL" id="GBRH01171192">
    <property type="protein sequence ID" value="JAE26704.1"/>
    <property type="molecule type" value="Transcribed_RNA"/>
</dbReference>
<dbReference type="AlphaFoldDB" id="A0A0A9GT40"/>
<sequence length="40" mass="4559">MFTSPLLFAIIESRRTLGTAKSVGFEWLIKKVQKFSSLDL</sequence>
<organism evidence="1">
    <name type="scientific">Arundo donax</name>
    <name type="common">Giant reed</name>
    <name type="synonym">Donax arundinaceus</name>
    <dbReference type="NCBI Taxonomy" id="35708"/>
    <lineage>
        <taxon>Eukaryota</taxon>
        <taxon>Viridiplantae</taxon>
        <taxon>Streptophyta</taxon>
        <taxon>Embryophyta</taxon>
        <taxon>Tracheophyta</taxon>
        <taxon>Spermatophyta</taxon>
        <taxon>Magnoliopsida</taxon>
        <taxon>Liliopsida</taxon>
        <taxon>Poales</taxon>
        <taxon>Poaceae</taxon>
        <taxon>PACMAD clade</taxon>
        <taxon>Arundinoideae</taxon>
        <taxon>Arundineae</taxon>
        <taxon>Arundo</taxon>
    </lineage>
</organism>
<accession>A0A0A9GT40</accession>
<reference evidence="1" key="2">
    <citation type="journal article" date="2015" name="Data Brief">
        <title>Shoot transcriptome of the giant reed, Arundo donax.</title>
        <authorList>
            <person name="Barrero R.A."/>
            <person name="Guerrero F.D."/>
            <person name="Moolhuijzen P."/>
            <person name="Goolsby J.A."/>
            <person name="Tidwell J."/>
            <person name="Bellgard S.E."/>
            <person name="Bellgard M.I."/>
        </authorList>
    </citation>
    <scope>NUCLEOTIDE SEQUENCE</scope>
    <source>
        <tissue evidence="1">Shoot tissue taken approximately 20 cm above the soil surface</tissue>
    </source>
</reference>